<dbReference type="PANTHER" id="PTHR30408">
    <property type="entry name" value="TYPE-1 RESTRICTION ENZYME ECOKI SPECIFICITY PROTEIN"/>
    <property type="match status" value="1"/>
</dbReference>
<feature type="domain" description="Type I restriction modification DNA specificity" evidence="5">
    <location>
        <begin position="225"/>
        <end position="366"/>
    </location>
</feature>
<proteinExistence type="inferred from homology"/>
<dbReference type="InterPro" id="IPR052021">
    <property type="entry name" value="Type-I_RS_S_subunit"/>
</dbReference>
<evidence type="ECO:0000313" key="7">
    <source>
        <dbReference type="Proteomes" id="UP000266313"/>
    </source>
</evidence>
<reference evidence="6 7" key="1">
    <citation type="submission" date="2016-12" db="EMBL/GenBank/DDBJ databases">
        <title>Genome sequencing of Methylocaldum marinum.</title>
        <authorList>
            <person name="Takeuchi M."/>
            <person name="Kamagata Y."/>
            <person name="Hiraoka S."/>
            <person name="Oshima K."/>
            <person name="Hattori M."/>
            <person name="Iwasaki W."/>
        </authorList>
    </citation>
    <scope>NUCLEOTIDE SEQUENCE [LARGE SCALE GENOMIC DNA]</scope>
    <source>
        <strain evidence="6 7">S8</strain>
    </source>
</reference>
<keyword evidence="6" id="KW-0255">Endonuclease</keyword>
<evidence type="ECO:0000256" key="4">
    <source>
        <dbReference type="SAM" id="MobiDB-lite"/>
    </source>
</evidence>
<evidence type="ECO:0000256" key="2">
    <source>
        <dbReference type="ARBA" id="ARBA00022747"/>
    </source>
</evidence>
<protein>
    <submittedName>
        <fullName evidence="6">Restriction endonuclease S subunit-like protein</fullName>
    </submittedName>
</protein>
<organism evidence="6 7">
    <name type="scientific">Methylocaldum marinum</name>
    <dbReference type="NCBI Taxonomy" id="1432792"/>
    <lineage>
        <taxon>Bacteria</taxon>
        <taxon>Pseudomonadati</taxon>
        <taxon>Pseudomonadota</taxon>
        <taxon>Gammaproteobacteria</taxon>
        <taxon>Methylococcales</taxon>
        <taxon>Methylococcaceae</taxon>
        <taxon>Methylocaldum</taxon>
    </lineage>
</organism>
<feature type="region of interest" description="Disordered" evidence="4">
    <location>
        <begin position="554"/>
        <end position="573"/>
    </location>
</feature>
<feature type="domain" description="Type I restriction modification DNA specificity" evidence="5">
    <location>
        <begin position="29"/>
        <end position="174"/>
    </location>
</feature>
<dbReference type="CDD" id="cd17526">
    <property type="entry name" value="RMtype1_S_Cje2232P-TRD2-CR2_like"/>
    <property type="match status" value="1"/>
</dbReference>
<feature type="region of interest" description="Disordered" evidence="4">
    <location>
        <begin position="22"/>
        <end position="41"/>
    </location>
</feature>
<dbReference type="KEGG" id="mmai:sS8_3689"/>
<keyword evidence="7" id="KW-1185">Reference proteome</keyword>
<dbReference type="OrthoDB" id="398435at2"/>
<dbReference type="EMBL" id="AP017928">
    <property type="protein sequence ID" value="BBA35626.1"/>
    <property type="molecule type" value="Genomic_DNA"/>
</dbReference>
<evidence type="ECO:0000256" key="1">
    <source>
        <dbReference type="ARBA" id="ARBA00010923"/>
    </source>
</evidence>
<dbReference type="RefSeq" id="WP_119630940.1">
    <property type="nucleotide sequence ID" value="NZ_AP017928.1"/>
</dbReference>
<sequence>MRLPESWVETTVGQVVVDLQPGFAQRPGEEDEGTTPQIRTHNISPDGKIALEGIKHVSSNGKDLEKYRLAVGDVLFNNTNSEEWVGKTALFDQQGEYVFSNHITRLRVNDELILPDYLASYLHLLWAKGYSRTKAKRWVSQAGIEGTALAAFKLPLPTLPEQQRIVDVLRRTEAIGNLRKKAQAIIDKLAKQRFVEMFGHPAENPKNFASLPFQEFGTLDRGVSKHRPRDASHLFGGPYPFIQTGDVSNAGDWITTYKATYSEAGLAQSKLWPKGTLYITIAANIAKAAILEFDACFPDSVVGFTPTEGVYSEYVLYCLRFYQEFFEHRAPKSAQMNINLDALRTLRMPKPPEALQREFAEFVREIRLLNTASTTQVRCHEDLVKELRVAAFIGELTAQWREDHYSAITQAARERDDILHARGTRIHSSYVALFPSPDISIKHSSEHIRAARRWLIDELSEFQFEVWNMLHQDWQRLVFVDDPEVFDDFCTNPDTARRIERFEASPNRVRRTLEQLAALGLIAKVSLPKFNAATQQTEYLTAFRPLREDENTRQSDADWLRRELNTGQTETGA</sequence>
<keyword evidence="2" id="KW-0680">Restriction system</keyword>
<comment type="similarity">
    <text evidence="1">Belongs to the type-I restriction system S methylase family.</text>
</comment>
<accession>A0A250KVS8</accession>
<keyword evidence="6" id="KW-0378">Hydrolase</keyword>
<evidence type="ECO:0000313" key="6">
    <source>
        <dbReference type="EMBL" id="BBA35626.1"/>
    </source>
</evidence>
<dbReference type="GO" id="GO:0009307">
    <property type="term" value="P:DNA restriction-modification system"/>
    <property type="evidence" value="ECO:0007669"/>
    <property type="project" value="UniProtKB-KW"/>
</dbReference>
<keyword evidence="6" id="KW-0540">Nuclease</keyword>
<dbReference type="GO" id="GO:0003677">
    <property type="term" value="F:DNA binding"/>
    <property type="evidence" value="ECO:0007669"/>
    <property type="project" value="UniProtKB-KW"/>
</dbReference>
<name>A0A250KVS8_9GAMM</name>
<dbReference type="REBASE" id="215508">
    <property type="entry name" value="S.MmaS8ORF3690P"/>
</dbReference>
<evidence type="ECO:0000256" key="3">
    <source>
        <dbReference type="ARBA" id="ARBA00023125"/>
    </source>
</evidence>
<gene>
    <name evidence="6" type="ORF">sS8_3689</name>
</gene>
<dbReference type="AlphaFoldDB" id="A0A250KVS8"/>
<keyword evidence="3" id="KW-0238">DNA-binding</keyword>
<dbReference type="InterPro" id="IPR044946">
    <property type="entry name" value="Restrct_endonuc_typeI_TRD_sf"/>
</dbReference>
<dbReference type="Gene3D" id="3.90.220.20">
    <property type="entry name" value="DNA methylase specificity domains"/>
    <property type="match status" value="2"/>
</dbReference>
<evidence type="ECO:0000259" key="5">
    <source>
        <dbReference type="Pfam" id="PF01420"/>
    </source>
</evidence>
<dbReference type="Pfam" id="PF01420">
    <property type="entry name" value="Methylase_S"/>
    <property type="match status" value="2"/>
</dbReference>
<dbReference type="Proteomes" id="UP000266313">
    <property type="component" value="Chromosome"/>
</dbReference>
<dbReference type="InterPro" id="IPR000055">
    <property type="entry name" value="Restrct_endonuc_typeI_TRD"/>
</dbReference>
<dbReference type="PANTHER" id="PTHR30408:SF12">
    <property type="entry name" value="TYPE I RESTRICTION ENZYME MJAVIII SPECIFICITY SUBUNIT"/>
    <property type="match status" value="1"/>
</dbReference>
<feature type="compositionally biased region" description="Basic and acidic residues" evidence="4">
    <location>
        <begin position="554"/>
        <end position="564"/>
    </location>
</feature>
<dbReference type="SUPFAM" id="SSF116734">
    <property type="entry name" value="DNA methylase specificity domain"/>
    <property type="match status" value="2"/>
</dbReference>
<dbReference type="GO" id="GO:0004519">
    <property type="term" value="F:endonuclease activity"/>
    <property type="evidence" value="ECO:0007669"/>
    <property type="project" value="UniProtKB-KW"/>
</dbReference>